<organism evidence="1 2">
    <name type="scientific">Candidatus Fusicatenibacter intestinigallinarum</name>
    <dbReference type="NCBI Taxonomy" id="2838598"/>
    <lineage>
        <taxon>Bacteria</taxon>
        <taxon>Bacillati</taxon>
        <taxon>Bacillota</taxon>
        <taxon>Clostridia</taxon>
        <taxon>Lachnospirales</taxon>
        <taxon>Lachnospiraceae</taxon>
        <taxon>Fusicatenibacter</taxon>
    </lineage>
</organism>
<dbReference type="Proteomes" id="UP000823849">
    <property type="component" value="Unassembled WGS sequence"/>
</dbReference>
<gene>
    <name evidence="1" type="ORF">H9705_10945</name>
</gene>
<dbReference type="InterPro" id="IPR043754">
    <property type="entry name" value="DUF5700"/>
</dbReference>
<comment type="caution">
    <text evidence="1">The sequence shown here is derived from an EMBL/GenBank/DDBJ whole genome shotgun (WGS) entry which is preliminary data.</text>
</comment>
<dbReference type="EMBL" id="DWWU01000045">
    <property type="protein sequence ID" value="HJC16312.1"/>
    <property type="molecule type" value="Genomic_DNA"/>
</dbReference>
<reference evidence="1" key="1">
    <citation type="journal article" date="2021" name="PeerJ">
        <title>Extensive microbial diversity within the chicken gut microbiome revealed by metagenomics and culture.</title>
        <authorList>
            <person name="Gilroy R."/>
            <person name="Ravi A."/>
            <person name="Getino M."/>
            <person name="Pursley I."/>
            <person name="Horton D.L."/>
            <person name="Alikhan N.F."/>
            <person name="Baker D."/>
            <person name="Gharbi K."/>
            <person name="Hall N."/>
            <person name="Watson M."/>
            <person name="Adriaenssens E.M."/>
            <person name="Foster-Nyarko E."/>
            <person name="Jarju S."/>
            <person name="Secka A."/>
            <person name="Antonio M."/>
            <person name="Oren A."/>
            <person name="Chaudhuri R.R."/>
            <person name="La Ragione R."/>
            <person name="Hildebrand F."/>
            <person name="Pallen M.J."/>
        </authorList>
    </citation>
    <scope>NUCLEOTIDE SEQUENCE</scope>
    <source>
        <strain evidence="1">CHK185-5351</strain>
    </source>
</reference>
<evidence type="ECO:0000313" key="2">
    <source>
        <dbReference type="Proteomes" id="UP000823849"/>
    </source>
</evidence>
<name>A0A9D2NDJ6_9FIRM</name>
<dbReference type="Pfam" id="PF18958">
    <property type="entry name" value="DUF5700"/>
    <property type="match status" value="1"/>
</dbReference>
<proteinExistence type="predicted"/>
<reference evidence="1" key="2">
    <citation type="submission" date="2021-04" db="EMBL/GenBank/DDBJ databases">
        <authorList>
            <person name="Gilroy R."/>
        </authorList>
    </citation>
    <scope>NUCLEOTIDE SEQUENCE</scope>
    <source>
        <strain evidence="1">CHK185-5351</strain>
    </source>
</reference>
<evidence type="ECO:0000313" key="1">
    <source>
        <dbReference type="EMBL" id="HJC16312.1"/>
    </source>
</evidence>
<protein>
    <submittedName>
        <fullName evidence="1">Uncharacterized protein</fullName>
    </submittedName>
</protein>
<sequence>MILNTQIVREYLRGDNLARHRGDWVYQNFENVQSRDGSMFTEPDSSDDRKQEVKKVLNVLEGVAGSFEPLNPDVWNTVFPEWRSTIHSVSTDLIVGFPEPYDAVAKYDPEGNAHVIFDLCCWTRYLKSCNIEKLAKGLLTHELFHVLIADRYPELREDGNEKNYLTALDAVTFNEGFAHLVSYENQAISATDWNSEKMQKVWEKSILQLKDAAACKIPGQQRRYLFHANCGKYYEKFGAMAGMLWLAHIWEREGTAGLKRVMDDGYEGFVGKCCES</sequence>
<dbReference type="AlphaFoldDB" id="A0A9D2NDJ6"/>
<accession>A0A9D2NDJ6</accession>